<comment type="similarity">
    <text evidence="2 9">Belongs to the 4-toluene sulfonate uptake permease (TSUP) (TC 2.A.102) family.</text>
</comment>
<feature type="binding site" evidence="8">
    <location>
        <position position="374"/>
    </location>
    <ligand>
        <name>Mg(2+)</name>
        <dbReference type="ChEBI" id="CHEBI:18420"/>
        <label>1</label>
        <note>catalytic</note>
    </ligand>
</feature>
<dbReference type="GO" id="GO:0005886">
    <property type="term" value="C:plasma membrane"/>
    <property type="evidence" value="ECO:0007669"/>
    <property type="project" value="UniProtKB-SubCell"/>
</dbReference>
<feature type="transmembrane region" description="Helical" evidence="9">
    <location>
        <begin position="72"/>
        <end position="92"/>
    </location>
</feature>
<feature type="binding site" evidence="8">
    <location>
        <position position="372"/>
    </location>
    <ligand>
        <name>Mg(2+)</name>
        <dbReference type="ChEBI" id="CHEBI:18420"/>
        <label>1</label>
        <note>catalytic</note>
    </ligand>
</feature>
<dbReference type="AlphaFoldDB" id="A0A561V8L9"/>
<comment type="cofactor">
    <cofactor evidence="8">
        <name>Mg(2+)</name>
        <dbReference type="ChEBI" id="CHEBI:18420"/>
    </cofactor>
</comment>
<organism evidence="10 11">
    <name type="scientific">Saccharopolyspora dendranthemae</name>
    <dbReference type="NCBI Taxonomy" id="1181886"/>
    <lineage>
        <taxon>Bacteria</taxon>
        <taxon>Bacillati</taxon>
        <taxon>Actinomycetota</taxon>
        <taxon>Actinomycetes</taxon>
        <taxon>Pseudonocardiales</taxon>
        <taxon>Pseudonocardiaceae</taxon>
        <taxon>Saccharopolyspora</taxon>
    </lineage>
</organism>
<protein>
    <recommendedName>
        <fullName evidence="9">Probable membrane transporter protein</fullName>
    </recommendedName>
</protein>
<feature type="binding site" evidence="8">
    <location>
        <position position="375"/>
    </location>
    <ligand>
        <name>Mg(2+)</name>
        <dbReference type="ChEBI" id="CHEBI:18420"/>
        <label>1</label>
        <note>catalytic</note>
    </ligand>
</feature>
<keyword evidence="4 8" id="KW-0479">Metal-binding</keyword>
<dbReference type="PANTHER" id="PTHR43701">
    <property type="entry name" value="MEMBRANE TRANSPORTER PROTEIN MJ0441-RELATED"/>
    <property type="match status" value="1"/>
</dbReference>
<feature type="transmembrane region" description="Helical" evidence="9">
    <location>
        <begin position="104"/>
        <end position="122"/>
    </location>
</feature>
<proteinExistence type="inferred from homology"/>
<dbReference type="SUPFAM" id="SSF56655">
    <property type="entry name" value="Carbohydrate phosphatase"/>
    <property type="match status" value="1"/>
</dbReference>
<gene>
    <name evidence="10" type="ORF">FHU35_11577</name>
</gene>
<feature type="transmembrane region" description="Helical" evidence="9">
    <location>
        <begin position="233"/>
        <end position="250"/>
    </location>
</feature>
<feature type="transmembrane region" description="Helical" evidence="9">
    <location>
        <begin position="256"/>
        <end position="273"/>
    </location>
</feature>
<evidence type="ECO:0000256" key="8">
    <source>
        <dbReference type="PIRSR" id="PIRSR600760-2"/>
    </source>
</evidence>
<feature type="binding site" evidence="8">
    <location>
        <position position="354"/>
    </location>
    <ligand>
        <name>Mg(2+)</name>
        <dbReference type="ChEBI" id="CHEBI:18420"/>
        <label>1</label>
        <note>catalytic</note>
    </ligand>
</feature>
<evidence type="ECO:0000313" key="11">
    <source>
        <dbReference type="Proteomes" id="UP000316184"/>
    </source>
</evidence>
<dbReference type="Gene3D" id="3.40.190.80">
    <property type="match status" value="1"/>
</dbReference>
<feature type="transmembrane region" description="Helical" evidence="9">
    <location>
        <begin position="142"/>
        <end position="168"/>
    </location>
</feature>
<dbReference type="PROSITE" id="PS00629">
    <property type="entry name" value="IMP_1"/>
    <property type="match status" value="1"/>
</dbReference>
<keyword evidence="9" id="KW-1003">Cell membrane</keyword>
<evidence type="ECO:0000313" key="10">
    <source>
        <dbReference type="EMBL" id="TWG07958.1"/>
    </source>
</evidence>
<dbReference type="InterPro" id="IPR051598">
    <property type="entry name" value="TSUP/Inactive_protease-like"/>
</dbReference>
<feature type="transmembrane region" description="Helical" evidence="9">
    <location>
        <begin position="204"/>
        <end position="226"/>
    </location>
</feature>
<keyword evidence="5 8" id="KW-0460">Magnesium</keyword>
<evidence type="ECO:0000256" key="9">
    <source>
        <dbReference type="RuleBase" id="RU363041"/>
    </source>
</evidence>
<dbReference type="Gene3D" id="3.30.540.10">
    <property type="entry name" value="Fructose-1,6-Bisphosphatase, subunit A, domain 1"/>
    <property type="match status" value="1"/>
</dbReference>
<keyword evidence="3 9" id="KW-0812">Transmembrane</keyword>
<dbReference type="EMBL" id="VIWX01000001">
    <property type="protein sequence ID" value="TWG07958.1"/>
    <property type="molecule type" value="Genomic_DNA"/>
</dbReference>
<evidence type="ECO:0000256" key="3">
    <source>
        <dbReference type="ARBA" id="ARBA00022692"/>
    </source>
</evidence>
<dbReference type="GO" id="GO:0046872">
    <property type="term" value="F:metal ion binding"/>
    <property type="evidence" value="ECO:0007669"/>
    <property type="project" value="UniProtKB-KW"/>
</dbReference>
<name>A0A561V8L9_9PSEU</name>
<dbReference type="RefSeq" id="WP_342788486.1">
    <property type="nucleotide sequence ID" value="NZ_VIWX01000001.1"/>
</dbReference>
<dbReference type="InterPro" id="IPR020583">
    <property type="entry name" value="Inositol_monoP_metal-BS"/>
</dbReference>
<dbReference type="InterPro" id="IPR002781">
    <property type="entry name" value="TM_pro_TauE-like"/>
</dbReference>
<comment type="caution">
    <text evidence="10">The sequence shown here is derived from an EMBL/GenBank/DDBJ whole genome shotgun (WGS) entry which is preliminary data.</text>
</comment>
<feature type="binding site" evidence="8">
    <location>
        <position position="485"/>
    </location>
    <ligand>
        <name>Mg(2+)</name>
        <dbReference type="ChEBI" id="CHEBI:18420"/>
        <label>1</label>
        <note>catalytic</note>
    </ligand>
</feature>
<keyword evidence="6 9" id="KW-1133">Transmembrane helix</keyword>
<dbReference type="CDD" id="cd01638">
    <property type="entry name" value="CysQ"/>
    <property type="match status" value="1"/>
</dbReference>
<dbReference type="PANTHER" id="PTHR43701:SF2">
    <property type="entry name" value="MEMBRANE TRANSPORTER PROTEIN YJNA-RELATED"/>
    <property type="match status" value="1"/>
</dbReference>
<dbReference type="InterPro" id="IPR000760">
    <property type="entry name" value="Inositol_monophosphatase-like"/>
</dbReference>
<dbReference type="Pfam" id="PF00459">
    <property type="entry name" value="Inositol_P"/>
    <property type="match status" value="1"/>
</dbReference>
<evidence type="ECO:0000256" key="5">
    <source>
        <dbReference type="ARBA" id="ARBA00022842"/>
    </source>
</evidence>
<evidence type="ECO:0000256" key="2">
    <source>
        <dbReference type="ARBA" id="ARBA00009142"/>
    </source>
</evidence>
<feature type="transmembrane region" description="Helical" evidence="9">
    <location>
        <begin position="180"/>
        <end position="198"/>
    </location>
</feature>
<dbReference type="Pfam" id="PF01925">
    <property type="entry name" value="TauE"/>
    <property type="match status" value="1"/>
</dbReference>
<reference evidence="10 11" key="1">
    <citation type="submission" date="2019-06" db="EMBL/GenBank/DDBJ databases">
        <title>Sequencing the genomes of 1000 actinobacteria strains.</title>
        <authorList>
            <person name="Klenk H.-P."/>
        </authorList>
    </citation>
    <scope>NUCLEOTIDE SEQUENCE [LARGE SCALE GENOMIC DNA]</scope>
    <source>
        <strain evidence="10 11">DSM 46699</strain>
    </source>
</reference>
<evidence type="ECO:0000256" key="1">
    <source>
        <dbReference type="ARBA" id="ARBA00004141"/>
    </source>
</evidence>
<evidence type="ECO:0000256" key="7">
    <source>
        <dbReference type="ARBA" id="ARBA00023136"/>
    </source>
</evidence>
<keyword evidence="11" id="KW-1185">Reference proteome</keyword>
<comment type="subcellular location">
    <subcellularLocation>
        <location evidence="9">Cell membrane</location>
        <topology evidence="9">Multi-pass membrane protein</topology>
    </subcellularLocation>
    <subcellularLocation>
        <location evidence="1">Membrane</location>
        <topology evidence="1">Multi-pass membrane protein</topology>
    </subcellularLocation>
</comment>
<keyword evidence="7 9" id="KW-0472">Membrane</keyword>
<sequence length="543" mass="55449">MDFGVAGTGLLTGLMVGVTGMGGGALTMPLLTLVFGVPPLAAVSSDLVASAVMKPLGAAVHLRRRTVQPKLVGWLCLGSLPCAAVGSLLAGSLGSGAESVLKEVVGGAVLLAAITLFARMLLSHRPSTSDGTRASPVPTVLLGAVAGLVVGTTSVGSGSIIIVVLLLLNRGLSSARLVGTDLVQAVPLVLVSAIGHLFAGDVHIGLVGSLLTGSIPGVLVGSLISAKVPDRPVRLLLGGMLVTTGLMMLGSDVLPGVSAGLLVVLFGAVIPLLRSAISSRRAPAANDRKGGSGVSDDHELAVRLARRAGQRLLEVREGSDLEPRALGDAGDAAAHELLVDALAQERPGDPVLSEHGIAGPERVAGERVWIVDPLDGTREFTEAGRSDWAVHVALAEGHRVIASAVALPAQDVVLGTGEPPAQPTHGLVRPRIAVSRSRPPEFVAQIAEEIGAELVPMGSAGAKITAVVLGDVDAYLHAGGQYEWDSAAPVGIAQAAGLHTSRLDGTELVYDRPDPWLPDLLVCRRELAVDLLAALPDPLERSR</sequence>
<evidence type="ECO:0000256" key="6">
    <source>
        <dbReference type="ARBA" id="ARBA00022989"/>
    </source>
</evidence>
<accession>A0A561V8L9</accession>
<evidence type="ECO:0000256" key="4">
    <source>
        <dbReference type="ARBA" id="ARBA00022723"/>
    </source>
</evidence>
<feature type="transmembrane region" description="Helical" evidence="9">
    <location>
        <begin position="6"/>
        <end position="26"/>
    </location>
</feature>
<dbReference type="Proteomes" id="UP000316184">
    <property type="component" value="Unassembled WGS sequence"/>
</dbReference>